<keyword evidence="1" id="KW-0548">Nucleotidyltransferase</keyword>
<organism evidence="1 2">
    <name type="scientific">Plakobranchus ocellatus</name>
    <dbReference type="NCBI Taxonomy" id="259542"/>
    <lineage>
        <taxon>Eukaryota</taxon>
        <taxon>Metazoa</taxon>
        <taxon>Spiralia</taxon>
        <taxon>Lophotrochozoa</taxon>
        <taxon>Mollusca</taxon>
        <taxon>Gastropoda</taxon>
        <taxon>Heterobranchia</taxon>
        <taxon>Euthyneura</taxon>
        <taxon>Panpulmonata</taxon>
        <taxon>Sacoglossa</taxon>
        <taxon>Placobranchoidea</taxon>
        <taxon>Plakobranchidae</taxon>
        <taxon>Plakobranchus</taxon>
    </lineage>
</organism>
<protein>
    <submittedName>
        <fullName evidence="1">Reverse transcriptase</fullName>
    </submittedName>
</protein>
<name>A0AAV4CVF2_9GAST</name>
<comment type="caution">
    <text evidence="1">The sequence shown here is derived from an EMBL/GenBank/DDBJ whole genome shotgun (WGS) entry which is preliminary data.</text>
</comment>
<dbReference type="Proteomes" id="UP000735302">
    <property type="component" value="Unassembled WGS sequence"/>
</dbReference>
<sequence>MWWPKTEGKGRIYMTSDKTRLEEDSKRMQKAVQSSQQGHWTSWEKALLKLFTWNEIWHKAPLKISFLIRAVYDFLASNANLLLWGLEGVPACPLCQG</sequence>
<evidence type="ECO:0000313" key="1">
    <source>
        <dbReference type="EMBL" id="GFO35845.1"/>
    </source>
</evidence>
<dbReference type="EMBL" id="BLXT01007005">
    <property type="protein sequence ID" value="GFO35845.1"/>
    <property type="molecule type" value="Genomic_DNA"/>
</dbReference>
<dbReference type="GO" id="GO:0003964">
    <property type="term" value="F:RNA-directed DNA polymerase activity"/>
    <property type="evidence" value="ECO:0007669"/>
    <property type="project" value="UniProtKB-KW"/>
</dbReference>
<keyword evidence="1" id="KW-0695">RNA-directed DNA polymerase</keyword>
<keyword evidence="2" id="KW-1185">Reference proteome</keyword>
<keyword evidence="1" id="KW-0808">Transferase</keyword>
<reference evidence="1 2" key="1">
    <citation type="journal article" date="2021" name="Elife">
        <title>Chloroplast acquisition without the gene transfer in kleptoplastic sea slugs, Plakobranchus ocellatus.</title>
        <authorList>
            <person name="Maeda T."/>
            <person name="Takahashi S."/>
            <person name="Yoshida T."/>
            <person name="Shimamura S."/>
            <person name="Takaki Y."/>
            <person name="Nagai Y."/>
            <person name="Toyoda A."/>
            <person name="Suzuki Y."/>
            <person name="Arimoto A."/>
            <person name="Ishii H."/>
            <person name="Satoh N."/>
            <person name="Nishiyama T."/>
            <person name="Hasebe M."/>
            <person name="Maruyama T."/>
            <person name="Minagawa J."/>
            <person name="Obokata J."/>
            <person name="Shigenobu S."/>
        </authorList>
    </citation>
    <scope>NUCLEOTIDE SEQUENCE [LARGE SCALE GENOMIC DNA]</scope>
</reference>
<proteinExistence type="predicted"/>
<gene>
    <name evidence="1" type="ORF">PoB_006235000</name>
</gene>
<dbReference type="AlphaFoldDB" id="A0AAV4CVF2"/>
<accession>A0AAV4CVF2</accession>
<evidence type="ECO:0000313" key="2">
    <source>
        <dbReference type="Proteomes" id="UP000735302"/>
    </source>
</evidence>